<proteinExistence type="predicted"/>
<keyword evidence="2" id="KW-1185">Reference proteome</keyword>
<evidence type="ECO:0000313" key="2">
    <source>
        <dbReference type="Proteomes" id="UP000046392"/>
    </source>
</evidence>
<dbReference type="SMART" id="SM00198">
    <property type="entry name" value="SCP"/>
    <property type="match status" value="1"/>
</dbReference>
<evidence type="ECO:0000259" key="1">
    <source>
        <dbReference type="SMART" id="SM00198"/>
    </source>
</evidence>
<dbReference type="InterPro" id="IPR014044">
    <property type="entry name" value="CAP_dom"/>
</dbReference>
<dbReference type="WBParaSite" id="SPAL_0000870000.1">
    <property type="protein sequence ID" value="SPAL_0000870000.1"/>
    <property type="gene ID" value="SPAL_0000870000"/>
</dbReference>
<evidence type="ECO:0000313" key="3">
    <source>
        <dbReference type="WBParaSite" id="SPAL_0000870000.1"/>
    </source>
</evidence>
<sequence>MAFATYSYLMLVKKNPFSKHIWMLVWEGCGYDCFSKDNYLLLGKGYISEINLYRRLFGAPALVEDDALDAIALKKAKENSIKLIEVPIKNSRYGFVTGIFPREMANLFLIYMFESFIKAYDFTINTYCDAHAKETQLIWKNTKKIGVGIATRGTLVFIVMVLDPKGNIPEEYTTNVLPVQKNVAIMYGAFKHRASYRKK</sequence>
<name>A0A0N5BS54_STREA</name>
<dbReference type="Pfam" id="PF00188">
    <property type="entry name" value="CAP"/>
    <property type="match status" value="1"/>
</dbReference>
<organism evidence="2 3">
    <name type="scientific">Strongyloides papillosus</name>
    <name type="common">Intestinal threadworm</name>
    <dbReference type="NCBI Taxonomy" id="174720"/>
    <lineage>
        <taxon>Eukaryota</taxon>
        <taxon>Metazoa</taxon>
        <taxon>Ecdysozoa</taxon>
        <taxon>Nematoda</taxon>
        <taxon>Chromadorea</taxon>
        <taxon>Rhabditida</taxon>
        <taxon>Tylenchina</taxon>
        <taxon>Panagrolaimomorpha</taxon>
        <taxon>Strongyloidoidea</taxon>
        <taxon>Strongyloididae</taxon>
        <taxon>Strongyloides</taxon>
    </lineage>
</organism>
<reference evidence="3" key="1">
    <citation type="submission" date="2017-02" db="UniProtKB">
        <authorList>
            <consortium name="WormBaseParasite"/>
        </authorList>
    </citation>
    <scope>IDENTIFICATION</scope>
</reference>
<protein>
    <submittedName>
        <fullName evidence="3">SCP domain-containing protein</fullName>
    </submittedName>
</protein>
<feature type="domain" description="SCP" evidence="1">
    <location>
        <begin position="41"/>
        <end position="170"/>
    </location>
</feature>
<dbReference type="InterPro" id="IPR035940">
    <property type="entry name" value="CAP_sf"/>
</dbReference>
<dbReference type="Proteomes" id="UP000046392">
    <property type="component" value="Unplaced"/>
</dbReference>
<dbReference type="SUPFAM" id="SSF55797">
    <property type="entry name" value="PR-1-like"/>
    <property type="match status" value="1"/>
</dbReference>
<accession>A0A0N5BS54</accession>
<dbReference type="AlphaFoldDB" id="A0A0N5BS54"/>
<dbReference type="Gene3D" id="3.40.33.10">
    <property type="entry name" value="CAP"/>
    <property type="match status" value="1"/>
</dbReference>